<reference evidence="2 3" key="1">
    <citation type="journal article" date="2023" name="PLoS ONE">
        <title>Complete genome assembly of Hawai'i environmental nontuberculous mycobacteria reveals unexpected co-isolation with methylobacteria.</title>
        <authorList>
            <person name="Hendrix J."/>
            <person name="Epperson L.E."/>
            <person name="Tong E.I."/>
            <person name="Chan Y.L."/>
            <person name="Hasan N.A."/>
            <person name="Dawrs S.N."/>
            <person name="Norton G.J."/>
            <person name="Virdi R."/>
            <person name="Crooks J.L."/>
            <person name="Chan E.D."/>
            <person name="Honda J.R."/>
            <person name="Strong M."/>
        </authorList>
    </citation>
    <scope>NUCLEOTIDE SEQUENCE [LARGE SCALE GENOMIC DNA]</scope>
    <source>
        <strain evidence="2 3">NJH_HI04-1</strain>
    </source>
</reference>
<dbReference type="RefSeq" id="WP_346013978.1">
    <property type="nucleotide sequence ID" value="NZ_JAQYXP010000013.1"/>
</dbReference>
<dbReference type="Proteomes" id="UP001407347">
    <property type="component" value="Unassembled WGS sequence"/>
</dbReference>
<feature type="region of interest" description="Disordered" evidence="1">
    <location>
        <begin position="22"/>
        <end position="62"/>
    </location>
</feature>
<accession>A0ABV0A654</accession>
<dbReference type="EMBL" id="JAQYXP010000013">
    <property type="protein sequence ID" value="MEN3239033.1"/>
    <property type="molecule type" value="Genomic_DNA"/>
</dbReference>
<evidence type="ECO:0008006" key="4">
    <source>
        <dbReference type="Google" id="ProtNLM"/>
    </source>
</evidence>
<evidence type="ECO:0000313" key="3">
    <source>
        <dbReference type="Proteomes" id="UP001407347"/>
    </source>
</evidence>
<sequence length="107" mass="11663">MTTKTKGRPHLEALMDVVASGYEQGADGTPAVKSAPQPTLPGLPANTDPGEVDGRTLRATGRTHPFATRIREDVHKQMKRIVVRDGLTLGELLEKAVEAYEREQSRS</sequence>
<proteinExistence type="predicted"/>
<gene>
    <name evidence="2" type="ORF">PUR29_36970</name>
</gene>
<evidence type="ECO:0000313" key="2">
    <source>
        <dbReference type="EMBL" id="MEN3239033.1"/>
    </source>
</evidence>
<protein>
    <recommendedName>
        <fullName evidence="4">Stability/partitioning determinant</fullName>
    </recommendedName>
</protein>
<evidence type="ECO:0000256" key="1">
    <source>
        <dbReference type="SAM" id="MobiDB-lite"/>
    </source>
</evidence>
<keyword evidence="3" id="KW-1185">Reference proteome</keyword>
<name>A0ABV0A654_9HYPH</name>
<comment type="caution">
    <text evidence="2">The sequence shown here is derived from an EMBL/GenBank/DDBJ whole genome shotgun (WGS) entry which is preliminary data.</text>
</comment>
<organism evidence="2 3">
    <name type="scientific">Methylobacterium ajmalii</name>
    <dbReference type="NCBI Taxonomy" id="2738439"/>
    <lineage>
        <taxon>Bacteria</taxon>
        <taxon>Pseudomonadati</taxon>
        <taxon>Pseudomonadota</taxon>
        <taxon>Alphaproteobacteria</taxon>
        <taxon>Hyphomicrobiales</taxon>
        <taxon>Methylobacteriaceae</taxon>
        <taxon>Methylobacterium</taxon>
    </lineage>
</organism>